<feature type="region of interest" description="Disordered" evidence="1">
    <location>
        <begin position="91"/>
        <end position="116"/>
    </location>
</feature>
<feature type="compositionally biased region" description="Polar residues" evidence="1">
    <location>
        <begin position="32"/>
        <end position="41"/>
    </location>
</feature>
<protein>
    <submittedName>
        <fullName evidence="2">Uncharacterized protein</fullName>
    </submittedName>
</protein>
<evidence type="ECO:0000313" key="2">
    <source>
        <dbReference type="EMBL" id="KAF2882004.1"/>
    </source>
</evidence>
<feature type="region of interest" description="Disordered" evidence="1">
    <location>
        <begin position="1"/>
        <end position="65"/>
    </location>
</feature>
<evidence type="ECO:0000256" key="1">
    <source>
        <dbReference type="SAM" id="MobiDB-lite"/>
    </source>
</evidence>
<dbReference type="OrthoDB" id="6739509at2759"/>
<organism evidence="2 3">
    <name type="scientific">Ignelater luminosus</name>
    <name type="common">Cucubano</name>
    <name type="synonym">Pyrophorus luminosus</name>
    <dbReference type="NCBI Taxonomy" id="2038154"/>
    <lineage>
        <taxon>Eukaryota</taxon>
        <taxon>Metazoa</taxon>
        <taxon>Ecdysozoa</taxon>
        <taxon>Arthropoda</taxon>
        <taxon>Hexapoda</taxon>
        <taxon>Insecta</taxon>
        <taxon>Pterygota</taxon>
        <taxon>Neoptera</taxon>
        <taxon>Endopterygota</taxon>
        <taxon>Coleoptera</taxon>
        <taxon>Polyphaga</taxon>
        <taxon>Elateriformia</taxon>
        <taxon>Elateroidea</taxon>
        <taxon>Elateridae</taxon>
        <taxon>Agrypninae</taxon>
        <taxon>Pyrophorini</taxon>
        <taxon>Ignelater</taxon>
    </lineage>
</organism>
<evidence type="ECO:0000313" key="3">
    <source>
        <dbReference type="Proteomes" id="UP000801492"/>
    </source>
</evidence>
<dbReference type="EMBL" id="VTPC01090663">
    <property type="protein sequence ID" value="KAF2882004.1"/>
    <property type="molecule type" value="Genomic_DNA"/>
</dbReference>
<accession>A0A8K0C9L9</accession>
<keyword evidence="3" id="KW-1185">Reference proteome</keyword>
<feature type="compositionally biased region" description="Basic and acidic residues" evidence="1">
    <location>
        <begin position="94"/>
        <end position="116"/>
    </location>
</feature>
<reference evidence="2" key="1">
    <citation type="submission" date="2019-08" db="EMBL/GenBank/DDBJ databases">
        <title>The genome of the North American firefly Photinus pyralis.</title>
        <authorList>
            <consortium name="Photinus pyralis genome working group"/>
            <person name="Fallon T.R."/>
            <person name="Sander Lower S.E."/>
            <person name="Weng J.-K."/>
        </authorList>
    </citation>
    <scope>NUCLEOTIDE SEQUENCE</scope>
    <source>
        <strain evidence="2">TRF0915ILg1</strain>
        <tissue evidence="2">Whole body</tissue>
    </source>
</reference>
<dbReference type="AlphaFoldDB" id="A0A8K0C9L9"/>
<feature type="compositionally biased region" description="Basic and acidic residues" evidence="1">
    <location>
        <begin position="42"/>
        <end position="52"/>
    </location>
</feature>
<feature type="compositionally biased region" description="Polar residues" evidence="1">
    <location>
        <begin position="1"/>
        <end position="10"/>
    </location>
</feature>
<dbReference type="Proteomes" id="UP000801492">
    <property type="component" value="Unassembled WGS sequence"/>
</dbReference>
<sequence length="181" mass="20800">MNFQESIHQQTLDEVREDEEQHAQEDLFAILGTSSGVQTTTEGDKNSEKQISTEDIPPPSLFQNTKHNNISKWSLINSAGRDEIVIRRPASNELNKENYPKTNDEHKHLQKQTEDESSRTCLSGFLTAKEIASQAGIDPVFKSVRSQRRERLFEYEVVDEAPTNHQELFKMNAFYPMMDTI</sequence>
<gene>
    <name evidence="2" type="ORF">ILUMI_24185</name>
</gene>
<name>A0A8K0C9L9_IGNLU</name>
<feature type="compositionally biased region" description="Basic and acidic residues" evidence="1">
    <location>
        <begin position="11"/>
        <end position="25"/>
    </location>
</feature>
<comment type="caution">
    <text evidence="2">The sequence shown here is derived from an EMBL/GenBank/DDBJ whole genome shotgun (WGS) entry which is preliminary data.</text>
</comment>
<proteinExistence type="predicted"/>